<organism evidence="2 3">
    <name type="scientific">Methylovulum psychrotolerans</name>
    <dbReference type="NCBI Taxonomy" id="1704499"/>
    <lineage>
        <taxon>Bacteria</taxon>
        <taxon>Pseudomonadati</taxon>
        <taxon>Pseudomonadota</taxon>
        <taxon>Gammaproteobacteria</taxon>
        <taxon>Methylococcales</taxon>
        <taxon>Methylococcaceae</taxon>
        <taxon>Methylovulum</taxon>
    </lineage>
</organism>
<dbReference type="PROSITE" id="PS51257">
    <property type="entry name" value="PROKAR_LIPOPROTEIN"/>
    <property type="match status" value="1"/>
</dbReference>
<evidence type="ECO:0000256" key="1">
    <source>
        <dbReference type="SAM" id="SignalP"/>
    </source>
</evidence>
<dbReference type="RefSeq" id="WP_088620181.1">
    <property type="nucleotide sequence ID" value="NZ_CP022129.1"/>
</dbReference>
<dbReference type="OrthoDB" id="9809746at2"/>
<evidence type="ECO:0000313" key="3">
    <source>
        <dbReference type="Proteomes" id="UP000197019"/>
    </source>
</evidence>
<evidence type="ECO:0000313" key="2">
    <source>
        <dbReference type="EMBL" id="ASF47309.1"/>
    </source>
</evidence>
<dbReference type="KEGG" id="mpsy:CEK71_15215"/>
<gene>
    <name evidence="2" type="ORF">CEK71_15215</name>
</gene>
<dbReference type="AlphaFoldDB" id="A0A1Z4C1D5"/>
<reference evidence="2 3" key="1">
    <citation type="submission" date="2017-06" db="EMBL/GenBank/DDBJ databases">
        <title>Genome Sequencing of the methanotroph Methylovulum psychrotolerants str. HV10-M2 isolated from a high-altitude environment.</title>
        <authorList>
            <person name="Mateos-Rivera A."/>
        </authorList>
    </citation>
    <scope>NUCLEOTIDE SEQUENCE [LARGE SCALE GENOMIC DNA]</scope>
    <source>
        <strain evidence="2 3">HV10_M2</strain>
    </source>
</reference>
<feature type="chain" id="PRO_5012238587" evidence="1">
    <location>
        <begin position="20"/>
        <end position="778"/>
    </location>
</feature>
<dbReference type="InterPro" id="IPR010706">
    <property type="entry name" value="Fatty_acid_cis-trans_isomerase"/>
</dbReference>
<dbReference type="Pfam" id="PF06934">
    <property type="entry name" value="CTI"/>
    <property type="match status" value="1"/>
</dbReference>
<keyword evidence="3" id="KW-1185">Reference proteome</keyword>
<dbReference type="Proteomes" id="UP000197019">
    <property type="component" value="Chromosome"/>
</dbReference>
<keyword evidence="1" id="KW-0732">Signal</keyword>
<dbReference type="GO" id="GO:0016853">
    <property type="term" value="F:isomerase activity"/>
    <property type="evidence" value="ECO:0007669"/>
    <property type="project" value="UniProtKB-KW"/>
</dbReference>
<protein>
    <submittedName>
        <fullName evidence="2">Peptidylprolyl isomerase</fullName>
    </submittedName>
</protein>
<sequence>MRKLLLCLLLLLLAGCAAYTRYQLDQQYGAADPARFDHPISTASAVSYRRDVKPITDSRCAVCHGCFDAPCQLQMGSYEGITRGASKEKIYSDLRLSMMTPSRLFTDAQTNQQWRLRGFTPVLNERQPDPATNREASVMAKLLQLKKQHSFPKAGLLPAGRFDFSLYRDQACPVLEEMADYAKDHPEWGMPYGLPPLTDKEQQTLVRWLEAGAPVEAPPTLAKNQLDEVQQWEVFLNGDSLKAQLMARYIYEHWFLAHLHFTDLPETAFFELVRSTTPPGQAIGLIASRRPFDDPQVARVYYRLRPLQGTVLSKTHLPYALNAARMQRLKGWFLDAPYTVTALPSYTPEIAANPFVAFAQLPVRSRYRLMLDEAQFTVMGFIKGPVCRGQVAINVINDYFWIGFAHPDNPDQNSQQLLTAALQQTDLPISDQSLGSVLKWRTYAAQENQYLQAKSSLMNKVLSGQHAPNLSLLWDGDGTNANAALTVFRNFDNASIVQGFIGEQPQTAMIIGYPLLERIHYLLVAGFDVFGTVAHQLQARLYMDFLRMEGEQNALAFLPLSMRGAVQDKWYRNAPDAVLAHLHDKQRLYVQNTGILYKTQEPWPEFTRLWKRHLSPVLDTRYELTDTTLPLDLLKQLAALKGKAVSYLPETVFITLSDAQHPAQHFTLIRNSAHSNVSELFKEEDRRLPDEDTLTLVPGFLGAYPNAFYRLGVHQLPDLINTIQHLNSEDSYTDLSARFAIRRTNPQFWPHTDLLHAAYRKSFPIEAGLFDFNRFENR</sequence>
<feature type="signal peptide" evidence="1">
    <location>
        <begin position="1"/>
        <end position="19"/>
    </location>
</feature>
<proteinExistence type="predicted"/>
<accession>A0A1Z4C1D5</accession>
<keyword evidence="2" id="KW-0413">Isomerase</keyword>
<dbReference type="EMBL" id="CP022129">
    <property type="protein sequence ID" value="ASF47309.1"/>
    <property type="molecule type" value="Genomic_DNA"/>
</dbReference>
<name>A0A1Z4C1D5_9GAMM</name>